<protein>
    <submittedName>
        <fullName evidence="5">Teichuronic acid biosynthesis glycosyltransferase TuaH</fullName>
        <ecNumber evidence="5">2.4.-.-</ecNumber>
    </submittedName>
</protein>
<accession>A0A484HH94</accession>
<dbReference type="CDD" id="cd04186">
    <property type="entry name" value="GT_2_like_c"/>
    <property type="match status" value="1"/>
</dbReference>
<dbReference type="EC" id="2.4.-.-" evidence="5"/>
<dbReference type="PANTHER" id="PTHR43179">
    <property type="entry name" value="RHAMNOSYLTRANSFERASE WBBL"/>
    <property type="match status" value="1"/>
</dbReference>
<evidence type="ECO:0000256" key="1">
    <source>
        <dbReference type="ARBA" id="ARBA00006739"/>
    </source>
</evidence>
<comment type="similarity">
    <text evidence="1">Belongs to the glycosyltransferase 2 family.</text>
</comment>
<dbReference type="InterPro" id="IPR001173">
    <property type="entry name" value="Glyco_trans_2-like"/>
</dbReference>
<dbReference type="Gene3D" id="3.90.550.10">
    <property type="entry name" value="Spore Coat Polysaccharide Biosynthesis Protein SpsA, Chain A"/>
    <property type="match status" value="1"/>
</dbReference>
<evidence type="ECO:0000256" key="2">
    <source>
        <dbReference type="ARBA" id="ARBA00022676"/>
    </source>
</evidence>
<organism evidence="5">
    <name type="scientific">uncultured Desulfobacteraceae bacterium</name>
    <dbReference type="NCBI Taxonomy" id="218296"/>
    <lineage>
        <taxon>Bacteria</taxon>
        <taxon>Pseudomonadati</taxon>
        <taxon>Thermodesulfobacteriota</taxon>
        <taxon>Desulfobacteria</taxon>
        <taxon>Desulfobacterales</taxon>
        <taxon>Desulfobacteraceae</taxon>
        <taxon>environmental samples</taxon>
    </lineage>
</organism>
<dbReference type="SUPFAM" id="SSF53448">
    <property type="entry name" value="Nucleotide-diphospho-sugar transferases"/>
    <property type="match status" value="1"/>
</dbReference>
<keyword evidence="3 5" id="KW-0808">Transferase</keyword>
<evidence type="ECO:0000313" key="5">
    <source>
        <dbReference type="EMBL" id="VEN73000.1"/>
    </source>
</evidence>
<gene>
    <name evidence="5" type="ORF">EPICR_100045</name>
</gene>
<dbReference type="EMBL" id="CAACVI010000002">
    <property type="protein sequence ID" value="VEN73000.1"/>
    <property type="molecule type" value="Genomic_DNA"/>
</dbReference>
<dbReference type="Pfam" id="PF00535">
    <property type="entry name" value="Glycos_transf_2"/>
    <property type="match status" value="1"/>
</dbReference>
<evidence type="ECO:0000259" key="4">
    <source>
        <dbReference type="Pfam" id="PF00535"/>
    </source>
</evidence>
<dbReference type="InterPro" id="IPR029044">
    <property type="entry name" value="Nucleotide-diphossugar_trans"/>
</dbReference>
<name>A0A484HH94_9BACT</name>
<dbReference type="AlphaFoldDB" id="A0A484HH94"/>
<dbReference type="GO" id="GO:0016757">
    <property type="term" value="F:glycosyltransferase activity"/>
    <property type="evidence" value="ECO:0007669"/>
    <property type="project" value="UniProtKB-KW"/>
</dbReference>
<keyword evidence="2 5" id="KW-0328">Glycosyltransferase</keyword>
<sequence>METPVVSIIVLTFNQLEKATKFCIESVIKNTDLRKNELIVVDNASTDNTPGFLRKLESSPGKIRVKLNQWNRGYAGGNNDGIRMARGRYIVLLNNDTLTPAGWLGPLVNALETHPNIGLAGPVTNFAGNEQRIELRGLNRQNFEKIAAGYTSRNKGIWFETHRLGFFCVAMRAELIGEIGYLDEEFGIGMFEDDDFCLRVMKERRQSPAVLEDCFVYHMGGASFKHFSHDDYYALFRKNEKYFLKKHGFNWILSDSLLAYWAKLERDFSAFREQTGRLDPNIERALVRFEDFKHLLIQSYVAERKPMDHNKTTSPLAKKYQRQIRREIFRREFISGSMNQKWNYLKAIKSSLIERKWNKV</sequence>
<proteinExistence type="inferred from homology"/>
<evidence type="ECO:0000256" key="3">
    <source>
        <dbReference type="ARBA" id="ARBA00022679"/>
    </source>
</evidence>
<reference evidence="5" key="1">
    <citation type="submission" date="2019-01" db="EMBL/GenBank/DDBJ databases">
        <authorList>
            <consortium name="Genoscope - CEA"/>
            <person name="William W."/>
        </authorList>
    </citation>
    <scope>NUCLEOTIDE SEQUENCE</scope>
    <source>
        <strain evidence="5">CR-1</strain>
    </source>
</reference>
<dbReference type="PANTHER" id="PTHR43179:SF12">
    <property type="entry name" value="GALACTOFURANOSYLTRANSFERASE GLFT2"/>
    <property type="match status" value="1"/>
</dbReference>
<feature type="domain" description="Glycosyltransferase 2-like" evidence="4">
    <location>
        <begin position="7"/>
        <end position="176"/>
    </location>
</feature>